<dbReference type="GO" id="GO:0030313">
    <property type="term" value="C:cell envelope"/>
    <property type="evidence" value="ECO:0007669"/>
    <property type="project" value="UniProtKB-SubCell"/>
</dbReference>
<dbReference type="EMBL" id="CP043329">
    <property type="protein sequence ID" value="QEK52323.1"/>
    <property type="molecule type" value="Genomic_DNA"/>
</dbReference>
<dbReference type="Proteomes" id="UP000323653">
    <property type="component" value="Chromosome"/>
</dbReference>
<feature type="coiled-coil region" evidence="2">
    <location>
        <begin position="133"/>
        <end position="160"/>
    </location>
</feature>
<dbReference type="InterPro" id="IPR006143">
    <property type="entry name" value="RND_pump_MFP"/>
</dbReference>
<evidence type="ECO:0000313" key="7">
    <source>
        <dbReference type="EMBL" id="QEK52323.1"/>
    </source>
</evidence>
<keyword evidence="3" id="KW-0732">Signal</keyword>
<dbReference type="InterPro" id="IPR058625">
    <property type="entry name" value="MdtA-like_BSH"/>
</dbReference>
<dbReference type="InterPro" id="IPR058626">
    <property type="entry name" value="MdtA-like_b-barrel"/>
</dbReference>
<dbReference type="Gene3D" id="1.10.287.470">
    <property type="entry name" value="Helix hairpin bin"/>
    <property type="match status" value="1"/>
</dbReference>
<dbReference type="Gene3D" id="2.40.30.170">
    <property type="match status" value="1"/>
</dbReference>
<dbReference type="SUPFAM" id="SSF111369">
    <property type="entry name" value="HlyD-like secretion proteins"/>
    <property type="match status" value="1"/>
</dbReference>
<feature type="chain" id="PRO_5022666434" evidence="3">
    <location>
        <begin position="18"/>
        <end position="366"/>
    </location>
</feature>
<proteinExistence type="inferred from homology"/>
<dbReference type="PROSITE" id="PS51257">
    <property type="entry name" value="PROKAR_LIPOPROTEIN"/>
    <property type="match status" value="1"/>
</dbReference>
<evidence type="ECO:0000313" key="8">
    <source>
        <dbReference type="Proteomes" id="UP000323653"/>
    </source>
</evidence>
<evidence type="ECO:0000259" key="4">
    <source>
        <dbReference type="Pfam" id="PF25876"/>
    </source>
</evidence>
<dbReference type="KEGG" id="pej:FYC62_12195"/>
<name>A0A5C0VKT6_9SPHI</name>
<sequence length="366" mass="41582">MKIISMLSVIACTFLIACSTNTKKEIEQNFQVFNPILKDTLYNREYIAEINAVQNVEIRSRIHGIIEKIHVDEGQIVKQGQLLFTISNSSFEQDLVKAQAMLRSSITELKAVEIELQNTRRLADKNIVSKTELEMLRAKVEIVKAKIEEAKANNLQAKLNLSFTQIKAPFNGIINRIPNKIGSLVDEEALLTSISNDKEVFAYFNVSEIDYLEFAKTKERGKTDQVTLILANNDVYKHKGNIETSESEFDKSTGNIAFRARFINPEHLLKHGSSGKIRINTALKNAMIIPQKSTFEIQENLYVFLVDANNMVKMKRFIPKLRLENLYVVESGLQLNDHILYEGIQLVKDGDKINTQKISASQAFKN</sequence>
<dbReference type="Gene3D" id="2.40.420.20">
    <property type="match status" value="1"/>
</dbReference>
<dbReference type="GO" id="GO:0046677">
    <property type="term" value="P:response to antibiotic"/>
    <property type="evidence" value="ECO:0007669"/>
    <property type="project" value="TreeGrafter"/>
</dbReference>
<dbReference type="NCBIfam" id="TIGR01730">
    <property type="entry name" value="RND_mfp"/>
    <property type="match status" value="1"/>
</dbReference>
<dbReference type="Gene3D" id="2.40.50.100">
    <property type="match status" value="1"/>
</dbReference>
<dbReference type="Pfam" id="PF25876">
    <property type="entry name" value="HH_MFP_RND"/>
    <property type="match status" value="1"/>
</dbReference>
<dbReference type="PANTHER" id="PTHR30158">
    <property type="entry name" value="ACRA/E-RELATED COMPONENT OF DRUG EFFLUX TRANSPORTER"/>
    <property type="match status" value="1"/>
</dbReference>
<feature type="domain" description="Multidrug resistance protein MdtA-like alpha-helical hairpin" evidence="4">
    <location>
        <begin position="95"/>
        <end position="164"/>
    </location>
</feature>
<comment type="similarity">
    <text evidence="1">Belongs to the membrane fusion protein (MFP) (TC 8.A.1) family.</text>
</comment>
<dbReference type="GO" id="GO:0005886">
    <property type="term" value="C:plasma membrane"/>
    <property type="evidence" value="ECO:0007669"/>
    <property type="project" value="TreeGrafter"/>
</dbReference>
<evidence type="ECO:0000259" key="5">
    <source>
        <dbReference type="Pfam" id="PF25917"/>
    </source>
</evidence>
<evidence type="ECO:0000256" key="1">
    <source>
        <dbReference type="ARBA" id="ARBA00009477"/>
    </source>
</evidence>
<accession>A0A5C0VKT6</accession>
<organism evidence="7 8">
    <name type="scientific">Pedobacter aquae</name>
    <dbReference type="NCBI Taxonomy" id="2605747"/>
    <lineage>
        <taxon>Bacteria</taxon>
        <taxon>Pseudomonadati</taxon>
        <taxon>Bacteroidota</taxon>
        <taxon>Sphingobacteriia</taxon>
        <taxon>Sphingobacteriales</taxon>
        <taxon>Sphingobacteriaceae</taxon>
        <taxon>Pedobacter</taxon>
    </lineage>
</organism>
<dbReference type="GO" id="GO:0022857">
    <property type="term" value="F:transmembrane transporter activity"/>
    <property type="evidence" value="ECO:0007669"/>
    <property type="project" value="InterPro"/>
</dbReference>
<feature type="signal peptide" evidence="3">
    <location>
        <begin position="1"/>
        <end position="17"/>
    </location>
</feature>
<dbReference type="Pfam" id="PF25917">
    <property type="entry name" value="BSH_RND"/>
    <property type="match status" value="1"/>
</dbReference>
<dbReference type="InterPro" id="IPR058624">
    <property type="entry name" value="MdtA-like_HH"/>
</dbReference>
<feature type="domain" description="Multidrug resistance protein MdtA-like barrel-sandwich hybrid" evidence="5">
    <location>
        <begin position="55"/>
        <end position="187"/>
    </location>
</feature>
<evidence type="ECO:0000256" key="2">
    <source>
        <dbReference type="SAM" id="Coils"/>
    </source>
</evidence>
<dbReference type="Pfam" id="PF25944">
    <property type="entry name" value="Beta-barrel_RND"/>
    <property type="match status" value="1"/>
</dbReference>
<keyword evidence="8" id="KW-1185">Reference proteome</keyword>
<dbReference type="RefSeq" id="WP_149075123.1">
    <property type="nucleotide sequence ID" value="NZ_CP043329.1"/>
</dbReference>
<keyword evidence="2" id="KW-0175">Coiled coil</keyword>
<protein>
    <submittedName>
        <fullName evidence="7">Efflux RND transporter periplasmic adaptor subunit</fullName>
    </submittedName>
</protein>
<feature type="domain" description="Multidrug resistance protein MdtA-like beta-barrel" evidence="6">
    <location>
        <begin position="204"/>
        <end position="281"/>
    </location>
</feature>
<gene>
    <name evidence="7" type="ORF">FYC62_12195</name>
</gene>
<reference evidence="7 8" key="1">
    <citation type="submission" date="2019-08" db="EMBL/GenBank/DDBJ databases">
        <title>Pedobacter sp. nov., isolated from Han river, South Korea.</title>
        <authorList>
            <person name="Lee D.-H."/>
            <person name="Kim Y.-S."/>
            <person name="Hwang E.-M."/>
            <person name="Le Tran T.C."/>
            <person name="Cha C.-J."/>
        </authorList>
    </citation>
    <scope>NUCLEOTIDE SEQUENCE [LARGE SCALE GENOMIC DNA]</scope>
    <source>
        <strain evidence="7 8">CJ43</strain>
    </source>
</reference>
<dbReference type="AlphaFoldDB" id="A0A5C0VKT6"/>
<evidence type="ECO:0000259" key="6">
    <source>
        <dbReference type="Pfam" id="PF25944"/>
    </source>
</evidence>
<dbReference type="PANTHER" id="PTHR30158:SF23">
    <property type="entry name" value="MULTIDRUG RESISTANCE PROTEIN MEXA"/>
    <property type="match status" value="1"/>
</dbReference>
<evidence type="ECO:0000256" key="3">
    <source>
        <dbReference type="SAM" id="SignalP"/>
    </source>
</evidence>